<dbReference type="GO" id="GO:0004483">
    <property type="term" value="F:methyltransferase cap1 activity"/>
    <property type="evidence" value="ECO:0007669"/>
    <property type="project" value="TreeGrafter"/>
</dbReference>
<feature type="binding site" evidence="7">
    <location>
        <position position="326"/>
    </location>
    <ligand>
        <name>S-adenosyl-L-methionine</name>
        <dbReference type="ChEBI" id="CHEBI:59789"/>
    </ligand>
</feature>
<feature type="region of interest" description="Disordered" evidence="8">
    <location>
        <begin position="840"/>
        <end position="859"/>
    </location>
</feature>
<dbReference type="GO" id="GO:0006370">
    <property type="term" value="P:7-methylguanosine mRNA capping"/>
    <property type="evidence" value="ECO:0007669"/>
    <property type="project" value="TreeGrafter"/>
</dbReference>
<keyword evidence="3 7" id="KW-0489">Methyltransferase</keyword>
<dbReference type="AlphaFoldDB" id="A0A226EFU1"/>
<evidence type="ECO:0000256" key="6">
    <source>
        <dbReference type="ARBA" id="ARBA00049477"/>
    </source>
</evidence>
<evidence type="ECO:0000256" key="3">
    <source>
        <dbReference type="ARBA" id="ARBA00022603"/>
    </source>
</evidence>
<evidence type="ECO:0000256" key="7">
    <source>
        <dbReference type="PROSITE-ProRule" id="PRU00946"/>
    </source>
</evidence>
<accession>A0A226EFU1</accession>
<evidence type="ECO:0000256" key="5">
    <source>
        <dbReference type="ARBA" id="ARBA00022691"/>
    </source>
</evidence>
<comment type="caution">
    <text evidence="10">The sequence shown here is derived from an EMBL/GenBank/DDBJ whole genome shotgun (WGS) entry which is preliminary data.</text>
</comment>
<feature type="binding site" evidence="7">
    <location>
        <position position="234"/>
    </location>
    <ligand>
        <name>S-adenosyl-L-methionine</name>
        <dbReference type="ChEBI" id="CHEBI:59789"/>
    </ligand>
</feature>
<dbReference type="Proteomes" id="UP000198287">
    <property type="component" value="Unassembled WGS sequence"/>
</dbReference>
<dbReference type="PROSITE" id="PS51614">
    <property type="entry name" value="SAM_MT_ADRIFT"/>
    <property type="match status" value="1"/>
</dbReference>
<dbReference type="GO" id="GO:0005634">
    <property type="term" value="C:nucleus"/>
    <property type="evidence" value="ECO:0007669"/>
    <property type="project" value="UniProtKB-ARBA"/>
</dbReference>
<dbReference type="GO" id="GO:0120550">
    <property type="term" value="F:methyltransferase cap2 activity"/>
    <property type="evidence" value="ECO:0007669"/>
    <property type="project" value="UniProtKB-EC"/>
</dbReference>
<dbReference type="InterPro" id="IPR050851">
    <property type="entry name" value="mRNA_Cap_2O-Ribose_MeTrfase"/>
</dbReference>
<feature type="domain" description="Adrift-type SAM-dependent 2'-O-MTase" evidence="9">
    <location>
        <begin position="186"/>
        <end position="413"/>
    </location>
</feature>
<sequence length="859" mass="99017">MESSINLTQENAVVAVAVPMPMVQIRKKKKKNKKRNKNKKMRTMLYRTNVACGVTITRNNFSSHKWFQTNKILRVPIPVPLPEPRKLPPPIPEGKIVREINMATVGQEIWGKKRCLKSPDQYFAIPKFFFAWPKWIAVELRDIKHELNQTKSLLDNYPLNSWHKHTKRMNTAGQVMPIVRQEFQPEFCSQAWCKMYECLSTFSLVPERITTAASQPDVSARPRFLSIHLCEAPGAFISATNHFLSTNYPTIQWDWLATTLNPHYEGNDIGTMINEDKLILSSLNNWIFLKDTTGNIMNRANLDSLIEQVKQKCLSLEHSVDLVTADGSIDCQTNPMEQESAVVELQFTEIIAALSILGVGGSFVLKIFTFLECQTISHLYILCSLFEEVHLFKPATSKEGNSEVYVVCLKYRGRRVFRNQLDFLVEHVGWKTSILSRRAIISDTLLFFGTFMSKILEAASFFTQYQIAVIKRNIKTWEDKSGLSLTYYQHDIMQCHVSWEWIDRYDVRSLHPQKSLFKLRYFPRHITHVDPRFEIGCYHDKLLLHQSTDLLVKMEQIKRQIEHYQKFESMSWDVSEISGSFSQLSPLVGRPYKNILSSRFCFGKILQMRSDLRAAIEPVWSLKHCKTWVAGRKQCDTTDTCITCNLESIRYHFSRVLTDLPEDSTEEDWEFSFLCCAESVSDILYYSDAQRTRKALLKMLLKISELKINQSLFLCTFPLLSRIQLGFMYALNAIFNMVVLGSGGNVYSKEYPQGILLHRYKGINSIKDRNMILELVRIVNEMDKSNASGRGEAILEVVPAKNLIELANFNDILIYNLVNTANELSQIITETKDVMTQQEEFAKSDEPHSLTSTTLLLEP</sequence>
<dbReference type="PANTHER" id="PTHR16121">
    <property type="entry name" value="CAP-SPECIFIC MRNA (NUCLEOSIDE-2'-O-)-METHYLTRANSFERASE 1-RELATED"/>
    <property type="match status" value="1"/>
</dbReference>
<evidence type="ECO:0000313" key="11">
    <source>
        <dbReference type="Proteomes" id="UP000198287"/>
    </source>
</evidence>
<dbReference type="Pfam" id="PF01728">
    <property type="entry name" value="FtsJ"/>
    <property type="match status" value="1"/>
</dbReference>
<proteinExistence type="predicted"/>
<dbReference type="InterPro" id="IPR029063">
    <property type="entry name" value="SAM-dependent_MTases_sf"/>
</dbReference>
<feature type="binding site" evidence="7">
    <location>
        <position position="253"/>
    </location>
    <ligand>
        <name>S-adenosyl-L-methionine</name>
        <dbReference type="ChEBI" id="CHEBI:59789"/>
    </ligand>
</feature>
<keyword evidence="11" id="KW-1185">Reference proteome</keyword>
<organism evidence="10 11">
    <name type="scientific">Folsomia candida</name>
    <name type="common">Springtail</name>
    <dbReference type="NCBI Taxonomy" id="158441"/>
    <lineage>
        <taxon>Eukaryota</taxon>
        <taxon>Metazoa</taxon>
        <taxon>Ecdysozoa</taxon>
        <taxon>Arthropoda</taxon>
        <taxon>Hexapoda</taxon>
        <taxon>Collembola</taxon>
        <taxon>Entomobryomorpha</taxon>
        <taxon>Isotomoidea</taxon>
        <taxon>Isotomidae</taxon>
        <taxon>Proisotominae</taxon>
        <taxon>Folsomia</taxon>
    </lineage>
</organism>
<dbReference type="GO" id="GO:0032259">
    <property type="term" value="P:methylation"/>
    <property type="evidence" value="ECO:0007669"/>
    <property type="project" value="UniProtKB-KW"/>
</dbReference>
<evidence type="ECO:0000259" key="9">
    <source>
        <dbReference type="PROSITE" id="PS51614"/>
    </source>
</evidence>
<evidence type="ECO:0000256" key="1">
    <source>
        <dbReference type="ARBA" id="ARBA00012770"/>
    </source>
</evidence>
<protein>
    <recommendedName>
        <fullName evidence="2">Cap-specific mRNA (nucleoside-2'-O-)-methyltransferase 2</fullName>
        <ecNumber evidence="1">2.1.1.296</ecNumber>
    </recommendedName>
</protein>
<dbReference type="InterPro" id="IPR025807">
    <property type="entry name" value="Adrift-typ_MeTrfase"/>
</dbReference>
<name>A0A226EFU1_FOLCA</name>
<feature type="compositionally biased region" description="Polar residues" evidence="8">
    <location>
        <begin position="849"/>
        <end position="859"/>
    </location>
</feature>
<reference evidence="10 11" key="1">
    <citation type="submission" date="2015-12" db="EMBL/GenBank/DDBJ databases">
        <title>The genome of Folsomia candida.</title>
        <authorList>
            <person name="Faddeeva A."/>
            <person name="Derks M.F."/>
            <person name="Anvar Y."/>
            <person name="Smit S."/>
            <person name="Van Straalen N."/>
            <person name="Roelofs D."/>
        </authorList>
    </citation>
    <scope>NUCLEOTIDE SEQUENCE [LARGE SCALE GENOMIC DNA]</scope>
    <source>
        <strain evidence="10 11">VU population</strain>
        <tissue evidence="10">Whole body</tissue>
    </source>
</reference>
<evidence type="ECO:0000256" key="4">
    <source>
        <dbReference type="ARBA" id="ARBA00022679"/>
    </source>
</evidence>
<evidence type="ECO:0000256" key="2">
    <source>
        <dbReference type="ARBA" id="ARBA00021134"/>
    </source>
</evidence>
<dbReference type="OrthoDB" id="429597at2759"/>
<keyword evidence="4 7" id="KW-0808">Transferase</keyword>
<keyword evidence="5 7" id="KW-0949">S-adenosyl-L-methionine</keyword>
<dbReference type="PANTHER" id="PTHR16121:SF2">
    <property type="entry name" value="CAP-SPECIFIC MRNA (NUCLEOSIDE-2'-O-)-METHYLTRANSFERASE 2"/>
    <property type="match status" value="1"/>
</dbReference>
<dbReference type="SUPFAM" id="SSF53335">
    <property type="entry name" value="S-adenosyl-L-methionine-dependent methyltransferases"/>
    <property type="match status" value="1"/>
</dbReference>
<dbReference type="EMBL" id="LNIX01000004">
    <property type="protein sequence ID" value="OXA56412.1"/>
    <property type="molecule type" value="Genomic_DNA"/>
</dbReference>
<dbReference type="GO" id="GO:0005737">
    <property type="term" value="C:cytoplasm"/>
    <property type="evidence" value="ECO:0007669"/>
    <property type="project" value="TreeGrafter"/>
</dbReference>
<evidence type="ECO:0000256" key="8">
    <source>
        <dbReference type="SAM" id="MobiDB-lite"/>
    </source>
</evidence>
<feature type="active site" description="Proton acceptor" evidence="7">
    <location>
        <position position="366"/>
    </location>
</feature>
<gene>
    <name evidence="10" type="ORF">Fcan01_09827</name>
</gene>
<dbReference type="InterPro" id="IPR002877">
    <property type="entry name" value="RNA_MeTrfase_FtsJ_dom"/>
</dbReference>
<comment type="catalytic activity">
    <reaction evidence="6">
        <text>a 5'-end (N(7)-methyl 5'-triphosphoguanosine)-(2'-O-methyl-ribonucleoside)-(ribonucleotide) in mRNA + S-adenosyl-L-methionine = a 5'-end (N(7)-methyl 5'-triphosphoguanosine)-(2'-O-methyl-ribonucleoside)-(2'-O-methyl-ribonucleotide) in mRNA + S-adenosyl-L-homocysteine + H(+)</text>
        <dbReference type="Rhea" id="RHEA:67024"/>
        <dbReference type="Rhea" id="RHEA-COMP:17169"/>
        <dbReference type="Rhea" id="RHEA-COMP:17170"/>
        <dbReference type="ChEBI" id="CHEBI:15378"/>
        <dbReference type="ChEBI" id="CHEBI:57856"/>
        <dbReference type="ChEBI" id="CHEBI:59789"/>
        <dbReference type="ChEBI" id="CHEBI:167612"/>
        <dbReference type="ChEBI" id="CHEBI:167614"/>
        <dbReference type="EC" id="2.1.1.296"/>
    </reaction>
</comment>
<evidence type="ECO:0000313" key="10">
    <source>
        <dbReference type="EMBL" id="OXA56412.1"/>
    </source>
</evidence>
<dbReference type="Gene3D" id="3.40.50.12760">
    <property type="match status" value="1"/>
</dbReference>
<dbReference type="EC" id="2.1.1.296" evidence="1"/>